<dbReference type="PANTHER" id="PTHR42919:SF8">
    <property type="entry name" value="N-ALPHA-ACETYLTRANSFERASE 50"/>
    <property type="match status" value="1"/>
</dbReference>
<dbReference type="Proteomes" id="UP000031246">
    <property type="component" value="Unassembled WGS sequence"/>
</dbReference>
<proteinExistence type="predicted"/>
<dbReference type="RefSeq" id="WP_039471735.1">
    <property type="nucleotide sequence ID" value="NZ_JSYN01000003.1"/>
</dbReference>
<dbReference type="InterPro" id="IPR000182">
    <property type="entry name" value="GNAT_dom"/>
</dbReference>
<evidence type="ECO:0000256" key="2">
    <source>
        <dbReference type="ARBA" id="ARBA00023315"/>
    </source>
</evidence>
<comment type="caution">
    <text evidence="4">The sequence shown here is derived from an EMBL/GenBank/DDBJ whole genome shotgun (WGS) entry which is preliminary data.</text>
</comment>
<evidence type="ECO:0000259" key="3">
    <source>
        <dbReference type="PROSITE" id="PS51186"/>
    </source>
</evidence>
<dbReference type="InterPro" id="IPR051556">
    <property type="entry name" value="N-term/lysine_N-AcTrnsfr"/>
</dbReference>
<dbReference type="GO" id="GO:0016747">
    <property type="term" value="F:acyltransferase activity, transferring groups other than amino-acyl groups"/>
    <property type="evidence" value="ECO:0007669"/>
    <property type="project" value="InterPro"/>
</dbReference>
<dbReference type="Gene3D" id="3.40.630.30">
    <property type="match status" value="1"/>
</dbReference>
<feature type="domain" description="N-acetyltransferase" evidence="3">
    <location>
        <begin position="13"/>
        <end position="173"/>
    </location>
</feature>
<reference evidence="4 5" key="1">
    <citation type="submission" date="2014-10" db="EMBL/GenBank/DDBJ databases">
        <title>Pedobacter Kyungheensis.</title>
        <authorList>
            <person name="Anderson B.M."/>
            <person name="Newman J.D."/>
        </authorList>
    </citation>
    <scope>NUCLEOTIDE SEQUENCE [LARGE SCALE GENOMIC DNA]</scope>
    <source>
        <strain evidence="4 5">KACC 16221</strain>
    </source>
</reference>
<accession>A0A0C1DER9</accession>
<keyword evidence="5" id="KW-1185">Reference proteome</keyword>
<sequence>MHHSITIQQIGPSAILTLQTISRQIFLEAFADTTSEANMQAYLDSSFSYDKLLAELENPGSKFYFALSEGNVVGYLKLNTGEEQTEQELEDALEIERIYVLAAFHGQKVGQALLNKAFEVAEELQYKNIWLGVWENNQRAIRFYTKAGFEVFNSHIFRLGDDEQTDLMMKKQL</sequence>
<dbReference type="AlphaFoldDB" id="A0A0C1DER9"/>
<dbReference type="InterPro" id="IPR016181">
    <property type="entry name" value="Acyl_CoA_acyltransferase"/>
</dbReference>
<dbReference type="PANTHER" id="PTHR42919">
    <property type="entry name" value="N-ALPHA-ACETYLTRANSFERASE"/>
    <property type="match status" value="1"/>
</dbReference>
<keyword evidence="2" id="KW-0012">Acyltransferase</keyword>
<dbReference type="CDD" id="cd04301">
    <property type="entry name" value="NAT_SF"/>
    <property type="match status" value="1"/>
</dbReference>
<dbReference type="Pfam" id="PF00583">
    <property type="entry name" value="Acetyltransf_1"/>
    <property type="match status" value="1"/>
</dbReference>
<protein>
    <submittedName>
        <fullName evidence="4">GNAT family acetyltransferase</fullName>
    </submittedName>
</protein>
<dbReference type="EMBL" id="JSYN01000003">
    <property type="protein sequence ID" value="KIA96121.1"/>
    <property type="molecule type" value="Genomic_DNA"/>
</dbReference>
<dbReference type="OrthoDB" id="7205533at2"/>
<dbReference type="PROSITE" id="PS51186">
    <property type="entry name" value="GNAT"/>
    <property type="match status" value="1"/>
</dbReference>
<organism evidence="4 5">
    <name type="scientific">Pedobacter kyungheensis</name>
    <dbReference type="NCBI Taxonomy" id="1069985"/>
    <lineage>
        <taxon>Bacteria</taxon>
        <taxon>Pseudomonadati</taxon>
        <taxon>Bacteroidota</taxon>
        <taxon>Sphingobacteriia</taxon>
        <taxon>Sphingobacteriales</taxon>
        <taxon>Sphingobacteriaceae</taxon>
        <taxon>Pedobacter</taxon>
    </lineage>
</organism>
<gene>
    <name evidence="4" type="ORF">OC25_03215</name>
</gene>
<evidence type="ECO:0000313" key="4">
    <source>
        <dbReference type="EMBL" id="KIA96121.1"/>
    </source>
</evidence>
<evidence type="ECO:0000256" key="1">
    <source>
        <dbReference type="ARBA" id="ARBA00022679"/>
    </source>
</evidence>
<evidence type="ECO:0000313" key="5">
    <source>
        <dbReference type="Proteomes" id="UP000031246"/>
    </source>
</evidence>
<keyword evidence="1 4" id="KW-0808">Transferase</keyword>
<name>A0A0C1DER9_9SPHI</name>
<dbReference type="SUPFAM" id="SSF55729">
    <property type="entry name" value="Acyl-CoA N-acyltransferases (Nat)"/>
    <property type="match status" value="1"/>
</dbReference>